<sequence>MYVDRFNALKERVDALRAGRPPPLGFFDRARSLFERAGGRGPLTELRALDADLERAGIHTAADARLLRELGTARGVTGALRDALLERATLVLDEFEEALVALERAAARESLDPAVRETLLADFTRLARVVKVAAIFSGAAPTAEIFARPAVKPRGVPELARLAVAEFLADRAQHELADTAKKRRDLDLAYELVLRMGSETRGDRERSRSLRLQLSEARERVRSAPAVRSFDELLRHVRHVARVSPHTAWRSLRALYERAVEAGDAPLADVASAAALAVADTSELPKSVERARALRSVGWRAAPYEAGDGLKPGGKKGVDDVLAAELASFAFELSDDQRRALELAAGCARFFDVDDALAEDIAEAETVTTRPKQKRVPYPTQLMSYETTNSLDDFQHFVLDRPGALVLELASGRQLVRSYLEEEVSPRPKKARQGAVRVYVLDASGSMHGSRARFRDALVIAELNAIRVKALAKLPFDPLYLSFFNDAPTELIRVDSGDEASKQIHKLFAESPAEGQTDISLALVSAFESIGRARGVDPYLSRATVVLVTDGEDGVDLELIRKTRSPYEGLEIALSFISLGEENPDLRSLVIEQRDAGRRAFYSHLSDAEIQLARTEFDTAWRTLLPADVTVTGDVLERLAPHLDALERIAAGRTLAPAEAPSHEFDALFPEAPSPEVAAPAQLGRVIDIVEAVAETSGLAPADGRRGEAITLLLHLLQLYSIPVARYVDWVRTPDARLHKAVARLRAVC</sequence>
<evidence type="ECO:0000256" key="1">
    <source>
        <dbReference type="SAM" id="Coils"/>
    </source>
</evidence>
<comment type="caution">
    <text evidence="3">The sequence shown here is derived from an EMBL/GenBank/DDBJ whole genome shotgun (WGS) entry which is preliminary data.</text>
</comment>
<reference evidence="3 4" key="1">
    <citation type="submission" date="2017-08" db="EMBL/GenBank/DDBJ databases">
        <title>Infants hospitalized years apart are colonized by the same room-sourced microbial strains.</title>
        <authorList>
            <person name="Brooks B."/>
            <person name="Olm M.R."/>
            <person name="Firek B.A."/>
            <person name="Baker R."/>
            <person name="Thomas B.C."/>
            <person name="Morowitz M.J."/>
            <person name="Banfield J.F."/>
        </authorList>
    </citation>
    <scope>NUCLEOTIDE SEQUENCE [LARGE SCALE GENOMIC DNA]</scope>
    <source>
        <strain evidence="3">S2_003_000_R2_14</strain>
    </source>
</reference>
<organism evidence="3 4">
    <name type="scientific">Archangium gephyra</name>
    <dbReference type="NCBI Taxonomy" id="48"/>
    <lineage>
        <taxon>Bacteria</taxon>
        <taxon>Pseudomonadati</taxon>
        <taxon>Myxococcota</taxon>
        <taxon>Myxococcia</taxon>
        <taxon>Myxococcales</taxon>
        <taxon>Cystobacterineae</taxon>
        <taxon>Archangiaceae</taxon>
        <taxon>Archangium</taxon>
    </lineage>
</organism>
<evidence type="ECO:0000313" key="3">
    <source>
        <dbReference type="EMBL" id="PZR16665.1"/>
    </source>
</evidence>
<feature type="coiled-coil region" evidence="1">
    <location>
        <begin position="85"/>
        <end position="112"/>
    </location>
</feature>
<dbReference type="EMBL" id="QFQP01000003">
    <property type="protein sequence ID" value="PZR16665.1"/>
    <property type="molecule type" value="Genomic_DNA"/>
</dbReference>
<gene>
    <name evidence="3" type="ORF">DI536_05780</name>
</gene>
<dbReference type="PROSITE" id="PS50234">
    <property type="entry name" value="VWFA"/>
    <property type="match status" value="1"/>
</dbReference>
<name>A0A2W5TZD0_9BACT</name>
<accession>A0A2W5TZD0</accession>
<evidence type="ECO:0000259" key="2">
    <source>
        <dbReference type="PROSITE" id="PS50234"/>
    </source>
</evidence>
<feature type="domain" description="VWFA" evidence="2">
    <location>
        <begin position="436"/>
        <end position="620"/>
    </location>
</feature>
<dbReference type="Proteomes" id="UP000249061">
    <property type="component" value="Unassembled WGS sequence"/>
</dbReference>
<dbReference type="SUPFAM" id="SSF53300">
    <property type="entry name" value="vWA-like"/>
    <property type="match status" value="1"/>
</dbReference>
<dbReference type="InterPro" id="IPR036465">
    <property type="entry name" value="vWFA_dom_sf"/>
</dbReference>
<dbReference type="Gene3D" id="3.40.50.410">
    <property type="entry name" value="von Willebrand factor, type A domain"/>
    <property type="match status" value="1"/>
</dbReference>
<dbReference type="InterPro" id="IPR002035">
    <property type="entry name" value="VWF_A"/>
</dbReference>
<dbReference type="AlphaFoldDB" id="A0A2W5TZD0"/>
<dbReference type="CDD" id="cd00198">
    <property type="entry name" value="vWFA"/>
    <property type="match status" value="1"/>
</dbReference>
<keyword evidence="1" id="KW-0175">Coiled coil</keyword>
<proteinExistence type="predicted"/>
<protein>
    <submittedName>
        <fullName evidence="3">VWA domain-containing protein</fullName>
    </submittedName>
</protein>
<evidence type="ECO:0000313" key="4">
    <source>
        <dbReference type="Proteomes" id="UP000249061"/>
    </source>
</evidence>